<dbReference type="InterPro" id="IPR015943">
    <property type="entry name" value="WD40/YVTN_repeat-like_dom_sf"/>
</dbReference>
<evidence type="ECO:0000313" key="1">
    <source>
        <dbReference type="EMBL" id="CAD7230909.1"/>
    </source>
</evidence>
<dbReference type="PROSITE" id="PS50082">
    <property type="entry name" value="WD_REPEATS_2"/>
    <property type="match status" value="1"/>
</dbReference>
<dbReference type="OrthoDB" id="26681at2759"/>
<dbReference type="PROSITE" id="PS51783">
    <property type="entry name" value="PH_BEACH"/>
    <property type="match status" value="1"/>
</dbReference>
<dbReference type="CDD" id="cd06071">
    <property type="entry name" value="Beach"/>
    <property type="match status" value="1"/>
</dbReference>
<organism evidence="1">
    <name type="scientific">Cyprideis torosa</name>
    <dbReference type="NCBI Taxonomy" id="163714"/>
    <lineage>
        <taxon>Eukaryota</taxon>
        <taxon>Metazoa</taxon>
        <taxon>Ecdysozoa</taxon>
        <taxon>Arthropoda</taxon>
        <taxon>Crustacea</taxon>
        <taxon>Oligostraca</taxon>
        <taxon>Ostracoda</taxon>
        <taxon>Podocopa</taxon>
        <taxon>Podocopida</taxon>
        <taxon>Cytherocopina</taxon>
        <taxon>Cytheroidea</taxon>
        <taxon>Cytherideidae</taxon>
        <taxon>Cyprideis</taxon>
    </lineage>
</organism>
<dbReference type="Pfam" id="PF02138">
    <property type="entry name" value="Beach"/>
    <property type="match status" value="1"/>
</dbReference>
<name>A0A7R8WLL7_9CRUS</name>
<dbReference type="PROSITE" id="PS50294">
    <property type="entry name" value="WD_REPEATS_REGION"/>
    <property type="match status" value="1"/>
</dbReference>
<dbReference type="SMART" id="SM01026">
    <property type="entry name" value="Beach"/>
    <property type="match status" value="1"/>
</dbReference>
<dbReference type="Gene3D" id="1.10.1540.10">
    <property type="entry name" value="BEACH domain"/>
    <property type="match status" value="1"/>
</dbReference>
<feature type="non-terminal residue" evidence="1">
    <location>
        <position position="1"/>
    </location>
</feature>
<dbReference type="SUPFAM" id="SSF50729">
    <property type="entry name" value="PH domain-like"/>
    <property type="match status" value="1"/>
</dbReference>
<dbReference type="InterPro" id="IPR000409">
    <property type="entry name" value="BEACH_dom"/>
</dbReference>
<sequence length="682" mass="76122">MLRFPMDVASVGWVYLEEETAERGTETVDPLEDRWRLNPRRPLSLRLLRPTDKILGDFSFRFELFFRSAEEFALRASQLWRASTLTASQHESMVQAIIFSLQSRVTFDLSWVSDLHEEIVGEFIGKRISHLAVNPGRILLTSRRIYFQPFNNLEKAPVLQVNLDSVTAVLRRRCGLRPLGLEVVADVPDDRASLFFSLPSEMAREELVGALCSRIHSQRPPLSEMTAKWQRREVDNFEYLVYLNEESGRSCQDLSQYPVFPWVLSNYTSESLDLNDPCVYRDLRKPLGALNPKRLAELQERFNEMPEPRFLYGSHYSAPAFVVFYLVRKDPLEALCLQGGKFDAPDRMFNSVQEAWSNVNTSPSDFKELIPEFFIPENNGDFLVNSLGIDFGVRQDGKGPVGDVELPPWARGSPSAFVRLNREALEHDIVSANLHHWIDLIFGYKQRGPEAEAVLNIFHPMSYEGYCTTEDRLMDPDELLALRTQISEFGQVPSQLFHLPHPARGFTQRSFDLATVDAPPGGNESTEGSSLLSSADGTVFTVDKLSTIQIVACFTLNKRAISSLSFLTAFPSPLTSSTSPTATSAVLATSEDGSFKLIALRDAGCEVIRSASLPSGLALSDSAALPDGKHVVIGSLDDNVYLYNLELGLVRGSLSNHPSAVSAVAWVDGFLASGSWDGLIRL</sequence>
<gene>
    <name evidence="1" type="ORF">CTOB1V02_LOCUS8765</name>
</gene>
<reference evidence="1" key="1">
    <citation type="submission" date="2020-11" db="EMBL/GenBank/DDBJ databases">
        <authorList>
            <person name="Tran Van P."/>
        </authorList>
    </citation>
    <scope>NUCLEOTIDE SEQUENCE</scope>
</reference>
<dbReference type="EMBL" id="OB663055">
    <property type="protein sequence ID" value="CAD7230909.1"/>
    <property type="molecule type" value="Genomic_DNA"/>
</dbReference>
<accession>A0A7R8WLL7</accession>
<dbReference type="PROSITE" id="PS50197">
    <property type="entry name" value="BEACH"/>
    <property type="match status" value="1"/>
</dbReference>
<dbReference type="InterPro" id="IPR023362">
    <property type="entry name" value="PH-BEACH_dom"/>
</dbReference>
<dbReference type="PANTHER" id="PTHR13743:SF123">
    <property type="entry name" value="PROTEIN FAN"/>
    <property type="match status" value="1"/>
</dbReference>
<dbReference type="InterPro" id="IPR050865">
    <property type="entry name" value="BEACH_Domain"/>
</dbReference>
<dbReference type="InterPro" id="IPR036322">
    <property type="entry name" value="WD40_repeat_dom_sf"/>
</dbReference>
<dbReference type="InterPro" id="IPR036372">
    <property type="entry name" value="BEACH_dom_sf"/>
</dbReference>
<dbReference type="PANTHER" id="PTHR13743">
    <property type="entry name" value="BEIGE/BEACH-RELATED"/>
    <property type="match status" value="1"/>
</dbReference>
<dbReference type="SUPFAM" id="SSF81837">
    <property type="entry name" value="BEACH domain"/>
    <property type="match status" value="1"/>
</dbReference>
<protein>
    <submittedName>
        <fullName evidence="1">Uncharacterized protein</fullName>
    </submittedName>
</protein>
<dbReference type="InterPro" id="IPR001680">
    <property type="entry name" value="WD40_rpt"/>
</dbReference>
<dbReference type="Gene3D" id="2.130.10.10">
    <property type="entry name" value="YVTN repeat-like/Quinoprotein amine dehydrogenase"/>
    <property type="match status" value="1"/>
</dbReference>
<dbReference type="AlphaFoldDB" id="A0A7R8WLL7"/>
<proteinExistence type="predicted"/>
<dbReference type="SUPFAM" id="SSF50978">
    <property type="entry name" value="WD40 repeat-like"/>
    <property type="match status" value="1"/>
</dbReference>